<dbReference type="OrthoDB" id="9805730at2"/>
<gene>
    <name evidence="5" type="ORF">SAMN06265370_13421</name>
</gene>
<evidence type="ECO:0000256" key="3">
    <source>
        <dbReference type="ARBA" id="ARBA00023163"/>
    </source>
</evidence>
<feature type="domain" description="HTH araC/xylS-type" evidence="4">
    <location>
        <begin position="227"/>
        <end position="325"/>
    </location>
</feature>
<keyword evidence="3" id="KW-0804">Transcription</keyword>
<protein>
    <submittedName>
        <fullName evidence="5">AraC-type DNA-binding protein</fullName>
    </submittedName>
</protein>
<dbReference type="GO" id="GO:0003700">
    <property type="term" value="F:DNA-binding transcription factor activity"/>
    <property type="evidence" value="ECO:0007669"/>
    <property type="project" value="InterPro"/>
</dbReference>
<reference evidence="5 6" key="1">
    <citation type="submission" date="2017-06" db="EMBL/GenBank/DDBJ databases">
        <authorList>
            <person name="Kim H.J."/>
            <person name="Triplett B.A."/>
        </authorList>
    </citation>
    <scope>NUCLEOTIDE SEQUENCE [LARGE SCALE GENOMIC DNA]</scope>
    <source>
        <strain evidence="5 6">DSM 29052</strain>
    </source>
</reference>
<dbReference type="PROSITE" id="PS01124">
    <property type="entry name" value="HTH_ARAC_FAMILY_2"/>
    <property type="match status" value="1"/>
</dbReference>
<dbReference type="InterPro" id="IPR009057">
    <property type="entry name" value="Homeodomain-like_sf"/>
</dbReference>
<dbReference type="EMBL" id="FZNN01000034">
    <property type="protein sequence ID" value="SNR84122.1"/>
    <property type="molecule type" value="Genomic_DNA"/>
</dbReference>
<dbReference type="PRINTS" id="PR00032">
    <property type="entry name" value="HTHARAC"/>
</dbReference>
<dbReference type="PANTHER" id="PTHR47894:SF4">
    <property type="entry name" value="HTH-TYPE TRANSCRIPTIONAL REGULATOR GADX"/>
    <property type="match status" value="1"/>
</dbReference>
<evidence type="ECO:0000313" key="5">
    <source>
        <dbReference type="EMBL" id="SNR84122.1"/>
    </source>
</evidence>
<dbReference type="SMART" id="SM00342">
    <property type="entry name" value="HTH_ARAC"/>
    <property type="match status" value="1"/>
</dbReference>
<name>A0A238ZLS4_9RHOB</name>
<dbReference type="Gene3D" id="1.10.10.60">
    <property type="entry name" value="Homeodomain-like"/>
    <property type="match status" value="1"/>
</dbReference>
<proteinExistence type="predicted"/>
<dbReference type="InterPro" id="IPR020449">
    <property type="entry name" value="Tscrpt_reg_AraC-type_HTH"/>
</dbReference>
<dbReference type="SUPFAM" id="SSF46689">
    <property type="entry name" value="Homeodomain-like"/>
    <property type="match status" value="1"/>
</dbReference>
<dbReference type="AlphaFoldDB" id="A0A238ZLS4"/>
<dbReference type="Pfam" id="PF12625">
    <property type="entry name" value="Arabinose_bd"/>
    <property type="match status" value="1"/>
</dbReference>
<keyword evidence="2 5" id="KW-0238">DNA-binding</keyword>
<keyword evidence="6" id="KW-1185">Reference proteome</keyword>
<dbReference type="GO" id="GO:0005829">
    <property type="term" value="C:cytosol"/>
    <property type="evidence" value="ECO:0007669"/>
    <property type="project" value="TreeGrafter"/>
</dbReference>
<dbReference type="PANTHER" id="PTHR47894">
    <property type="entry name" value="HTH-TYPE TRANSCRIPTIONAL REGULATOR GADX"/>
    <property type="match status" value="1"/>
</dbReference>
<dbReference type="RefSeq" id="WP_089273841.1">
    <property type="nucleotide sequence ID" value="NZ_FZNN01000034.1"/>
</dbReference>
<dbReference type="GO" id="GO:0000976">
    <property type="term" value="F:transcription cis-regulatory region binding"/>
    <property type="evidence" value="ECO:0007669"/>
    <property type="project" value="TreeGrafter"/>
</dbReference>
<keyword evidence="1" id="KW-0805">Transcription regulation</keyword>
<evidence type="ECO:0000259" key="4">
    <source>
        <dbReference type="PROSITE" id="PS01124"/>
    </source>
</evidence>
<evidence type="ECO:0000313" key="6">
    <source>
        <dbReference type="Proteomes" id="UP000198417"/>
    </source>
</evidence>
<accession>A0A238ZLS4</accession>
<dbReference type="InterPro" id="IPR018060">
    <property type="entry name" value="HTH_AraC"/>
</dbReference>
<evidence type="ECO:0000256" key="1">
    <source>
        <dbReference type="ARBA" id="ARBA00023015"/>
    </source>
</evidence>
<sequence length="329" mass="36065">MRGYTRASALGPIADFVETRGGSIERIFHRADLPLSLLDNPDLPLPLKDQFDVLSQAGREIGDPFFGAALGRHVSMEKLSAFGAWVSGAPTLGGAIDRSRRGLNRYLQTQTDLQLRIFGQKARWSIEFLDPGADGRFQNELLGVSYLIDGVRHFAGCGWSPTLIRSTCTGPAHAAALERIFEAPVMHCAKVTAVEFDTTLLSATGWPKTDRVTGLEPVIPPASGYRAEVTALLAIALLEGQPKIDWVASKLDTNRRSLQRSLDSEGCNYSVLLDGLLKDRAILLLRSTDQNLTDIALQLGYSDGAHFSRAFRRWTGAAPSQYRTAMKMY</sequence>
<organism evidence="5 6">
    <name type="scientific">Puniceibacterium sediminis</name>
    <dbReference type="NCBI Taxonomy" id="1608407"/>
    <lineage>
        <taxon>Bacteria</taxon>
        <taxon>Pseudomonadati</taxon>
        <taxon>Pseudomonadota</taxon>
        <taxon>Alphaproteobacteria</taxon>
        <taxon>Rhodobacterales</taxon>
        <taxon>Paracoccaceae</taxon>
        <taxon>Puniceibacterium</taxon>
    </lineage>
</organism>
<dbReference type="Pfam" id="PF12833">
    <property type="entry name" value="HTH_18"/>
    <property type="match status" value="1"/>
</dbReference>
<dbReference type="Proteomes" id="UP000198417">
    <property type="component" value="Unassembled WGS sequence"/>
</dbReference>
<dbReference type="InterPro" id="IPR032687">
    <property type="entry name" value="AraC-type_N"/>
</dbReference>
<evidence type="ECO:0000256" key="2">
    <source>
        <dbReference type="ARBA" id="ARBA00023125"/>
    </source>
</evidence>